<dbReference type="RefSeq" id="WP_346053355.1">
    <property type="nucleotide sequence ID" value="NZ_JAYGII010000061.1"/>
</dbReference>
<evidence type="ECO:0000259" key="1">
    <source>
        <dbReference type="Pfam" id="PF12728"/>
    </source>
</evidence>
<feature type="domain" description="Helix-turn-helix" evidence="1">
    <location>
        <begin position="80"/>
        <end position="128"/>
    </location>
</feature>
<reference evidence="2 3" key="1">
    <citation type="submission" date="2023-12" db="EMBL/GenBank/DDBJ databases">
        <title>Whole-genome sequencing of halo(alkali)philic microorganisms from hypersaline lakes.</title>
        <authorList>
            <person name="Sorokin D.Y."/>
            <person name="Merkel A.Y."/>
            <person name="Messina E."/>
            <person name="Yakimov M."/>
        </authorList>
    </citation>
    <scope>NUCLEOTIDE SEQUENCE [LARGE SCALE GENOMIC DNA]</scope>
    <source>
        <strain evidence="2 3">AB-CW1</strain>
    </source>
</reference>
<organism evidence="2 3">
    <name type="scientific">Natronospira elongata</name>
    <dbReference type="NCBI Taxonomy" id="3110268"/>
    <lineage>
        <taxon>Bacteria</taxon>
        <taxon>Pseudomonadati</taxon>
        <taxon>Pseudomonadota</taxon>
        <taxon>Gammaproteobacteria</taxon>
        <taxon>Natronospirales</taxon>
        <taxon>Natronospiraceae</taxon>
        <taxon>Natronospira</taxon>
    </lineage>
</organism>
<dbReference type="InterPro" id="IPR009061">
    <property type="entry name" value="DNA-bd_dom_put_sf"/>
</dbReference>
<evidence type="ECO:0000313" key="2">
    <source>
        <dbReference type="EMBL" id="MEA5446807.1"/>
    </source>
</evidence>
<dbReference type="Proteomes" id="UP001302316">
    <property type="component" value="Unassembled WGS sequence"/>
</dbReference>
<dbReference type="InterPro" id="IPR010093">
    <property type="entry name" value="SinI_DNA-bd"/>
</dbReference>
<protein>
    <submittedName>
        <fullName evidence="2">Helix-turn-helix domain-containing protein</fullName>
    </submittedName>
</protein>
<dbReference type="AlphaFoldDB" id="A0AAP6JHH1"/>
<dbReference type="InterPro" id="IPR041657">
    <property type="entry name" value="HTH_17"/>
</dbReference>
<comment type="caution">
    <text evidence="2">The sequence shown here is derived from an EMBL/GenBank/DDBJ whole genome shotgun (WGS) entry which is preliminary data.</text>
</comment>
<dbReference type="Pfam" id="PF12728">
    <property type="entry name" value="HTH_17"/>
    <property type="match status" value="1"/>
</dbReference>
<dbReference type="GO" id="GO:0003677">
    <property type="term" value="F:DNA binding"/>
    <property type="evidence" value="ECO:0007669"/>
    <property type="project" value="InterPro"/>
</dbReference>
<keyword evidence="3" id="KW-1185">Reference proteome</keyword>
<dbReference type="SUPFAM" id="SSF46955">
    <property type="entry name" value="Putative DNA-binding domain"/>
    <property type="match status" value="1"/>
</dbReference>
<dbReference type="NCBIfam" id="TIGR01764">
    <property type="entry name" value="excise"/>
    <property type="match status" value="1"/>
</dbReference>
<dbReference type="EMBL" id="JAYGII010000061">
    <property type="protein sequence ID" value="MEA5446807.1"/>
    <property type="molecule type" value="Genomic_DNA"/>
</dbReference>
<gene>
    <name evidence="2" type="ORF">VCB98_13350</name>
</gene>
<proteinExistence type="predicted"/>
<accession>A0AAP6JHH1</accession>
<sequence>MSAEAKATELPDRDTAELARDSAAALSRLLARKPDVARAQVRLDDTDLVLPRDALLLLRDLLSELAQGNAVTVVPTHAELTTQEAANLLNVSRPHLVKLVEAGQIPCSKVGTHRRIRYQDLMQYKTRRDQQAREAMDALTREAQDLDMGY</sequence>
<evidence type="ECO:0000313" key="3">
    <source>
        <dbReference type="Proteomes" id="UP001302316"/>
    </source>
</evidence>
<name>A0AAP6JHH1_9GAMM</name>